<dbReference type="InParanoid" id="A0A1C7MTI2"/>
<dbReference type="EMBL" id="LUGH01002458">
    <property type="protein sequence ID" value="OBZ80181.1"/>
    <property type="molecule type" value="Genomic_DNA"/>
</dbReference>
<gene>
    <name evidence="1" type="ORF">A0J61_11770</name>
</gene>
<keyword evidence="2" id="KW-1185">Reference proteome</keyword>
<comment type="caution">
    <text evidence="1">The sequence shown here is derived from an EMBL/GenBank/DDBJ whole genome shotgun (WGS) entry which is preliminary data.</text>
</comment>
<protein>
    <submittedName>
        <fullName evidence="1">Uncharacterized protein</fullName>
    </submittedName>
</protein>
<proteinExistence type="predicted"/>
<accession>A0A1C7MTI2</accession>
<dbReference type="AlphaFoldDB" id="A0A1C7MTI2"/>
<sequence length="40" mass="4687">MRSFDSATKDECSHWYNMFNRSAAEFGIEVEKGKAEQAWE</sequence>
<evidence type="ECO:0000313" key="2">
    <source>
        <dbReference type="Proteomes" id="UP000093000"/>
    </source>
</evidence>
<feature type="non-terminal residue" evidence="1">
    <location>
        <position position="40"/>
    </location>
</feature>
<dbReference type="Proteomes" id="UP000093000">
    <property type="component" value="Unassembled WGS sequence"/>
</dbReference>
<name>A0A1C7MTI2_9FUNG</name>
<organism evidence="1 2">
    <name type="scientific">Choanephora cucurbitarum</name>
    <dbReference type="NCBI Taxonomy" id="101091"/>
    <lineage>
        <taxon>Eukaryota</taxon>
        <taxon>Fungi</taxon>
        <taxon>Fungi incertae sedis</taxon>
        <taxon>Mucoromycota</taxon>
        <taxon>Mucoromycotina</taxon>
        <taxon>Mucoromycetes</taxon>
        <taxon>Mucorales</taxon>
        <taxon>Mucorineae</taxon>
        <taxon>Choanephoraceae</taxon>
        <taxon>Choanephoroideae</taxon>
        <taxon>Choanephora</taxon>
    </lineage>
</organism>
<reference evidence="1 2" key="1">
    <citation type="submission" date="2016-03" db="EMBL/GenBank/DDBJ databases">
        <title>Choanephora cucurbitarum.</title>
        <authorList>
            <person name="Min B."/>
            <person name="Park H."/>
            <person name="Park J.-H."/>
            <person name="Shin H.-D."/>
            <person name="Choi I.-G."/>
        </authorList>
    </citation>
    <scope>NUCLEOTIDE SEQUENCE [LARGE SCALE GENOMIC DNA]</scope>
    <source>
        <strain evidence="1 2">KUS-F28377</strain>
    </source>
</reference>
<evidence type="ECO:0000313" key="1">
    <source>
        <dbReference type="EMBL" id="OBZ80181.1"/>
    </source>
</evidence>